<reference evidence="2 3" key="1">
    <citation type="journal article" date="2019" name="Int. J. Syst. Evol. Microbiol.">
        <title>The Global Catalogue of Microorganisms (GCM) 10K type strain sequencing project: providing services to taxonomists for standard genome sequencing and annotation.</title>
        <authorList>
            <consortium name="The Broad Institute Genomics Platform"/>
            <consortium name="The Broad Institute Genome Sequencing Center for Infectious Disease"/>
            <person name="Wu L."/>
            <person name="Ma J."/>
        </authorList>
    </citation>
    <scope>NUCLEOTIDE SEQUENCE [LARGE SCALE GENOMIC DNA]</scope>
    <source>
        <strain evidence="2 3">JCM 14942</strain>
    </source>
</reference>
<sequence length="169" mass="16793">MESPAEALVHALRDADAGVATAESLTGGRLAARLTDVPGSSAVYAGGVVSYQTHIKIEVLGVPRAVVDRHGVVSAECAREMAEGARRLLGTTYALSTTGVAGPDEQEGKPAGTVFVGLAGPAGTRTLALGLSGDRSTIQDATVDAAVAALAEALARSTGGQPAEDSALG</sequence>
<dbReference type="InterPro" id="IPR036653">
    <property type="entry name" value="CinA-like_C"/>
</dbReference>
<evidence type="ECO:0000313" key="2">
    <source>
        <dbReference type="EMBL" id="GAA1533087.1"/>
    </source>
</evidence>
<evidence type="ECO:0000259" key="1">
    <source>
        <dbReference type="Pfam" id="PF02464"/>
    </source>
</evidence>
<proteinExistence type="predicted"/>
<gene>
    <name evidence="2" type="ORF">GCM10009788_40120</name>
</gene>
<dbReference type="Pfam" id="PF02464">
    <property type="entry name" value="CinA"/>
    <property type="match status" value="1"/>
</dbReference>
<dbReference type="RefSeq" id="WP_141007273.1">
    <property type="nucleotide sequence ID" value="NZ_BAAAOR010000030.1"/>
</dbReference>
<dbReference type="Gene3D" id="3.90.950.20">
    <property type="entry name" value="CinA-like"/>
    <property type="match status" value="1"/>
</dbReference>
<evidence type="ECO:0000313" key="3">
    <source>
        <dbReference type="Proteomes" id="UP001500842"/>
    </source>
</evidence>
<dbReference type="Proteomes" id="UP001500842">
    <property type="component" value="Unassembled WGS sequence"/>
</dbReference>
<organism evidence="2 3">
    <name type="scientific">Nocardioides humi</name>
    <dbReference type="NCBI Taxonomy" id="449461"/>
    <lineage>
        <taxon>Bacteria</taxon>
        <taxon>Bacillati</taxon>
        <taxon>Actinomycetota</taxon>
        <taxon>Actinomycetes</taxon>
        <taxon>Propionibacteriales</taxon>
        <taxon>Nocardioidaceae</taxon>
        <taxon>Nocardioides</taxon>
    </lineage>
</organism>
<dbReference type="InterPro" id="IPR008136">
    <property type="entry name" value="CinA_C"/>
</dbReference>
<comment type="caution">
    <text evidence="2">The sequence shown here is derived from an EMBL/GenBank/DDBJ whole genome shotgun (WGS) entry which is preliminary data.</text>
</comment>
<dbReference type="NCBIfam" id="TIGR00199">
    <property type="entry name" value="PncC_domain"/>
    <property type="match status" value="1"/>
</dbReference>
<accession>A0ABN2B3D8</accession>
<feature type="domain" description="CinA C-terminal" evidence="1">
    <location>
        <begin position="3"/>
        <end position="153"/>
    </location>
</feature>
<dbReference type="SUPFAM" id="SSF142433">
    <property type="entry name" value="CinA-like"/>
    <property type="match status" value="1"/>
</dbReference>
<dbReference type="EMBL" id="BAAAOR010000030">
    <property type="protein sequence ID" value="GAA1533087.1"/>
    <property type="molecule type" value="Genomic_DNA"/>
</dbReference>
<name>A0ABN2B3D8_9ACTN</name>
<keyword evidence="3" id="KW-1185">Reference proteome</keyword>
<protein>
    <recommendedName>
        <fullName evidence="1">CinA C-terminal domain-containing protein</fullName>
    </recommendedName>
</protein>